<dbReference type="Proteomes" id="UP000503447">
    <property type="component" value="Chromosome"/>
</dbReference>
<evidence type="ECO:0000313" key="2">
    <source>
        <dbReference type="Proteomes" id="UP000503447"/>
    </source>
</evidence>
<organism evidence="1 2">
    <name type="scientific">Frigoriglobus tundricola</name>
    <dbReference type="NCBI Taxonomy" id="2774151"/>
    <lineage>
        <taxon>Bacteria</taxon>
        <taxon>Pseudomonadati</taxon>
        <taxon>Planctomycetota</taxon>
        <taxon>Planctomycetia</taxon>
        <taxon>Gemmatales</taxon>
        <taxon>Gemmataceae</taxon>
        <taxon>Frigoriglobus</taxon>
    </lineage>
</organism>
<dbReference type="KEGG" id="ftj:FTUN_0362"/>
<dbReference type="AlphaFoldDB" id="A0A6M5YFT5"/>
<reference evidence="2" key="1">
    <citation type="submission" date="2020-05" db="EMBL/GenBank/DDBJ databases">
        <title>Frigoriglobus tundricola gen. nov., sp. nov., a psychrotolerant cellulolytic planctomycete of the family Gemmataceae with two divergent copies of 16S rRNA gene.</title>
        <authorList>
            <person name="Kulichevskaya I.S."/>
            <person name="Ivanova A.A."/>
            <person name="Naumoff D.G."/>
            <person name="Beletsky A.V."/>
            <person name="Rijpstra W.I.C."/>
            <person name="Sinninghe Damste J.S."/>
            <person name="Mardanov A.V."/>
            <person name="Ravin N.V."/>
            <person name="Dedysh S.N."/>
        </authorList>
    </citation>
    <scope>NUCLEOTIDE SEQUENCE [LARGE SCALE GENOMIC DNA]</scope>
    <source>
        <strain evidence="2">PL17</strain>
    </source>
</reference>
<evidence type="ECO:0000313" key="1">
    <source>
        <dbReference type="EMBL" id="QJW92865.1"/>
    </source>
</evidence>
<sequence length="48" mass="4895">MNGPALAVLILPGGAKLLTTSEKMLAFTVGFDVPPVQKSVPPAESTAE</sequence>
<gene>
    <name evidence="1" type="ORF">FTUN_0362</name>
</gene>
<accession>A0A6M5YFT5</accession>
<dbReference type="EMBL" id="CP053452">
    <property type="protein sequence ID" value="QJW92865.1"/>
    <property type="molecule type" value="Genomic_DNA"/>
</dbReference>
<protein>
    <submittedName>
        <fullName evidence="1">Uncharacterized protein</fullName>
    </submittedName>
</protein>
<name>A0A6M5YFT5_9BACT</name>
<keyword evidence="2" id="KW-1185">Reference proteome</keyword>
<proteinExistence type="predicted"/>